<dbReference type="PROSITE" id="PS50923">
    <property type="entry name" value="SUSHI"/>
    <property type="match status" value="7"/>
</dbReference>
<evidence type="ECO:0000256" key="11">
    <source>
        <dbReference type="ARBA" id="ARBA00060230"/>
    </source>
</evidence>
<dbReference type="CDD" id="cd00033">
    <property type="entry name" value="CCP"/>
    <property type="match status" value="6"/>
</dbReference>
<dbReference type="Gene3D" id="2.10.70.10">
    <property type="entry name" value="Complement Module, domain 1"/>
    <property type="match status" value="7"/>
</dbReference>
<dbReference type="FunFam" id="2.10.70.10:FF:000014">
    <property type="entry name" value="Membrane cofactor protein"/>
    <property type="match status" value="2"/>
</dbReference>
<feature type="disulfide bond" evidence="12">
    <location>
        <begin position="446"/>
        <end position="473"/>
    </location>
</feature>
<feature type="domain" description="Sushi" evidence="13">
    <location>
        <begin position="1"/>
        <end position="53"/>
    </location>
</feature>
<keyword evidence="9" id="KW-0278">Fertilization</keyword>
<evidence type="ECO:0000256" key="7">
    <source>
        <dbReference type="ARBA" id="ARBA00023157"/>
    </source>
</evidence>
<sequence length="503" mass="55508">MELTGIAKDTYDIGERVEYQCKPGYKRRPSEAMFTMCSAEDNWPPLSNDACYKKLCTIPVDPLNGQVNFLNGSYEFGTEIQFVCNRGFNLIGNEILVCELSGSGVQWSSEAPVCEKVLCQPPPDIANGGYLSKKDVFEFLEVVTYSCDHNPGGDQFSLIGESSLHCMGRNVWSGSPPECKVVRCLHPVVPNGRQMSGFRAKHFYGATVTFECREGFFLHGDSMVVCEADSTWQPPLPRCLQEPALLTTNIPGTQGCSARSTPRLQKKLRFLPSSLAWSPVSTDACYKNYCDLQVDPVHGQVILVNKSYEFGSQIQFVCNDGFYLVGNEILHCLLNGSKVHWSGEAPLCEKVSCQPPPQIPNGGYSSAKDVFQYLESVTYSCSRSAGPEEFSLVGERKLFCLGQHVWSSSPPECKVVSCPQPVVLNGRQRSGFGVKHSYRARVTFECLHGFFLHGNSTVVCSADSTWQPPAPQCRDTPPARGLHMPASPKVFLALRGRAGGRRF</sequence>
<name>A0A6P6ED94_OCTDE</name>
<reference evidence="15" key="1">
    <citation type="submission" date="2025-08" db="UniProtKB">
        <authorList>
            <consortium name="RefSeq"/>
        </authorList>
    </citation>
    <scope>IDENTIFICATION</scope>
</reference>
<evidence type="ECO:0000256" key="4">
    <source>
        <dbReference type="ARBA" id="ARBA00022729"/>
    </source>
</evidence>
<keyword evidence="6" id="KW-0472">Membrane</keyword>
<dbReference type="PANTHER" id="PTHR46393:SF7">
    <property type="entry name" value="COMPLEMENT C2"/>
    <property type="match status" value="1"/>
</dbReference>
<keyword evidence="7 12" id="KW-1015">Disulfide bond</keyword>
<dbReference type="Pfam" id="PF00084">
    <property type="entry name" value="Sushi"/>
    <property type="match status" value="7"/>
</dbReference>
<evidence type="ECO:0000256" key="3">
    <source>
        <dbReference type="ARBA" id="ARBA00022659"/>
    </source>
</evidence>
<dbReference type="InterPro" id="IPR000436">
    <property type="entry name" value="Sushi_SCR_CCP_dom"/>
</dbReference>
<evidence type="ECO:0000313" key="14">
    <source>
        <dbReference type="Proteomes" id="UP000515203"/>
    </source>
</evidence>
<keyword evidence="8" id="KW-0325">Glycoprotein</keyword>
<evidence type="ECO:0000256" key="2">
    <source>
        <dbReference type="ARBA" id="ARBA00017517"/>
    </source>
</evidence>
<organism evidence="14 15">
    <name type="scientific">Octodon degus</name>
    <name type="common">Degu</name>
    <name type="synonym">Sciurus degus</name>
    <dbReference type="NCBI Taxonomy" id="10160"/>
    <lineage>
        <taxon>Eukaryota</taxon>
        <taxon>Metazoa</taxon>
        <taxon>Chordata</taxon>
        <taxon>Craniata</taxon>
        <taxon>Vertebrata</taxon>
        <taxon>Euteleostomi</taxon>
        <taxon>Mammalia</taxon>
        <taxon>Eutheria</taxon>
        <taxon>Euarchontoglires</taxon>
        <taxon>Glires</taxon>
        <taxon>Rodentia</taxon>
        <taxon>Hystricomorpha</taxon>
        <taxon>Octodontidae</taxon>
        <taxon>Octodon</taxon>
    </lineage>
</organism>
<feature type="domain" description="Sushi" evidence="13">
    <location>
        <begin position="351"/>
        <end position="415"/>
    </location>
</feature>
<evidence type="ECO:0000256" key="10">
    <source>
        <dbReference type="ARBA" id="ARBA00047055"/>
    </source>
</evidence>
<evidence type="ECO:0000259" key="13">
    <source>
        <dbReference type="PROSITE" id="PS50923"/>
    </source>
</evidence>
<evidence type="ECO:0000256" key="9">
    <source>
        <dbReference type="ARBA" id="ARBA00023279"/>
    </source>
</evidence>
<dbReference type="InterPro" id="IPR035976">
    <property type="entry name" value="Sushi/SCR/CCP_sf"/>
</dbReference>
<dbReference type="RefSeq" id="XP_023569978.1">
    <property type="nucleotide sequence ID" value="XM_023714210.1"/>
</dbReference>
<dbReference type="OrthoDB" id="6127264at2759"/>
<feature type="domain" description="Sushi" evidence="13">
    <location>
        <begin position="288"/>
        <end position="350"/>
    </location>
</feature>
<dbReference type="GO" id="GO:0007338">
    <property type="term" value="P:single fertilization"/>
    <property type="evidence" value="ECO:0007669"/>
    <property type="project" value="UniProtKB-KW"/>
</dbReference>
<proteinExistence type="predicted"/>
<keyword evidence="4" id="KW-0732">Signal</keyword>
<dbReference type="SMART" id="SM00032">
    <property type="entry name" value="CCP"/>
    <property type="match status" value="7"/>
</dbReference>
<dbReference type="SUPFAM" id="SSF57535">
    <property type="entry name" value="Complement control module/SCR domain"/>
    <property type="match status" value="7"/>
</dbReference>
<evidence type="ECO:0000256" key="6">
    <source>
        <dbReference type="ARBA" id="ARBA00023136"/>
    </source>
</evidence>
<keyword evidence="5" id="KW-0677">Repeat</keyword>
<keyword evidence="14" id="KW-1185">Reference proteome</keyword>
<gene>
    <name evidence="15" type="primary">LOC101564166</name>
</gene>
<dbReference type="FunFam" id="2.10.70.10:FF:000042">
    <property type="entry name" value="Membrane cofactor protein"/>
    <property type="match status" value="1"/>
</dbReference>
<evidence type="ECO:0000256" key="12">
    <source>
        <dbReference type="PROSITE-ProRule" id="PRU00302"/>
    </source>
</evidence>
<dbReference type="GO" id="GO:0016020">
    <property type="term" value="C:membrane"/>
    <property type="evidence" value="ECO:0007669"/>
    <property type="project" value="UniProtKB-SubCell"/>
</dbReference>
<dbReference type="GeneID" id="101564166"/>
<evidence type="ECO:0000313" key="15">
    <source>
        <dbReference type="RefSeq" id="XP_023569978.1"/>
    </source>
</evidence>
<comment type="caution">
    <text evidence="12">Lacks conserved residue(s) required for the propagation of feature annotation.</text>
</comment>
<dbReference type="PANTHER" id="PTHR46393">
    <property type="entry name" value="SUSHI DOMAIN-CONTAINING PROTEIN"/>
    <property type="match status" value="1"/>
</dbReference>
<accession>A0A6P6ED94</accession>
<evidence type="ECO:0000256" key="8">
    <source>
        <dbReference type="ARBA" id="ARBA00023180"/>
    </source>
</evidence>
<comment type="subunit">
    <text evidence="10">Interacts with C3b. Interacts with C4b. Interacts with moesin/MSN.</text>
</comment>
<evidence type="ECO:0000256" key="1">
    <source>
        <dbReference type="ARBA" id="ARBA00004167"/>
    </source>
</evidence>
<feature type="domain" description="Sushi" evidence="13">
    <location>
        <begin position="182"/>
        <end position="241"/>
    </location>
</feature>
<evidence type="ECO:0000256" key="5">
    <source>
        <dbReference type="ARBA" id="ARBA00022737"/>
    </source>
</evidence>
<feature type="domain" description="Sushi" evidence="13">
    <location>
        <begin position="117"/>
        <end position="181"/>
    </location>
</feature>
<comment type="function">
    <text evidence="11">May be involved in the fusion of the spermatozoa with the oocyte during fertilization.</text>
</comment>
<feature type="domain" description="Sushi" evidence="13">
    <location>
        <begin position="416"/>
        <end position="475"/>
    </location>
</feature>
<feature type="disulfide bond" evidence="12">
    <location>
        <begin position="212"/>
        <end position="239"/>
    </location>
</feature>
<feature type="domain" description="Sushi" evidence="13">
    <location>
        <begin position="54"/>
        <end position="116"/>
    </location>
</feature>
<dbReference type="InParanoid" id="A0A6P6ED94"/>
<keyword evidence="3 12" id="KW-0768">Sushi</keyword>
<comment type="subcellular location">
    <subcellularLocation>
        <location evidence="1">Membrane</location>
        <topology evidence="1">Single-pass membrane protein</topology>
    </subcellularLocation>
</comment>
<dbReference type="Proteomes" id="UP000515203">
    <property type="component" value="Unplaced"/>
</dbReference>
<dbReference type="AlphaFoldDB" id="A0A6P6ED94"/>
<protein>
    <recommendedName>
        <fullName evidence="2">Membrane cofactor protein</fullName>
    </recommendedName>
</protein>